<feature type="region of interest" description="Disordered" evidence="7">
    <location>
        <begin position="399"/>
        <end position="431"/>
    </location>
</feature>
<feature type="domain" description="Beta-Casp" evidence="8">
    <location>
        <begin position="243"/>
        <end position="368"/>
    </location>
</feature>
<evidence type="ECO:0000259" key="8">
    <source>
        <dbReference type="SMART" id="SM01027"/>
    </source>
</evidence>
<evidence type="ECO:0000256" key="3">
    <source>
        <dbReference type="ARBA" id="ARBA00022664"/>
    </source>
</evidence>
<dbReference type="PANTHER" id="PTHR45922">
    <property type="entry name" value="CLEAVAGE AND POLYADENYLATION SPECIFICITY FACTOR SUBUNIT 2"/>
    <property type="match status" value="1"/>
</dbReference>
<evidence type="ECO:0000256" key="2">
    <source>
        <dbReference type="ARBA" id="ARBA00010624"/>
    </source>
</evidence>
<dbReference type="GO" id="GO:0006398">
    <property type="term" value="P:mRNA 3'-end processing by stem-loop binding and cleavage"/>
    <property type="evidence" value="ECO:0007669"/>
    <property type="project" value="InterPro"/>
</dbReference>
<comment type="subcellular location">
    <subcellularLocation>
        <location evidence="1 6">Nucleus</location>
    </subcellularLocation>
</comment>
<keyword evidence="4 6" id="KW-0694">RNA-binding</keyword>
<dbReference type="InterPro" id="IPR036866">
    <property type="entry name" value="RibonucZ/Hydroxyglut_hydro"/>
</dbReference>
<dbReference type="Proteomes" id="UP001195483">
    <property type="component" value="Unassembled WGS sequence"/>
</dbReference>
<name>A0AAE0STZ0_9BIVA</name>
<evidence type="ECO:0000256" key="6">
    <source>
        <dbReference type="RuleBase" id="RU365006"/>
    </source>
</evidence>
<sequence length="768" mass="87041">MTSIIKLHPFSGVMDESPPCYLLQVDEFRFLLDCGWDEDFSPALLKELKKQAHTIDTVLLSYPDNAHLGALPYMVGKCGLNCPVYSTIPVYKMGQMFMYDLYQSRHNAENFGMFTLDDVDSAFDKIIQLKYSQTVSLKGKGHGLQITPLPAGHMLGGTIWKIVKDGEEEIVYAIDYNHKKERHLNGCVLESFTRPHLMITDAFNATYIQSRRRVRDEQLMTTILQTMRKDGNVLISVDTAGRMLELAQLLDQMWRSTESGLTTYSLALLNNVSFNVIEFAKSQVEWMSDKIMRAFEDNRSNPFHFKHMKLCHNLAELAKVPEPKVVLASVPDLQCGFSRDLFIAWCGNPKNSIVLTSRTSPGTLARWLIDHPENKTVTLEVRRRLKLEGAELEEFLKKKQEKEEEERNKADMVENLESESSEESEEEMELDGISYPISSKAKHDLMMKNEGKSRTGFFKQAKKSYPMFPFTEERIRWDEYGEIIKPEDYIILDTTPTDEETSTEKGAISDESMQDLSEVPTKCISVTVTLDMNANIQYIDFEGRTDGESMRKILSQIKPRQLVLVHGSSEATYALADYCRNTPGLVQGKVFTPSLGEIVDATTESHIYQVKLKDYLVSALDFAKARDAELAWIDGKLDMVEAKIDTSPKYEPEDGEIAEEEKAKKENETSTNKDTSDIAIDIIPSLEALPVQLVLGHRAVFVNEPKLSDFKSVLLGQNIQAEFGAGSLICNDKVAVKRNEAGRIQLEGVISEDYFAIRELLYEQYAIV</sequence>
<dbReference type="InterPro" id="IPR022712">
    <property type="entry name" value="Beta_Casp"/>
</dbReference>
<evidence type="ECO:0000256" key="4">
    <source>
        <dbReference type="ARBA" id="ARBA00022884"/>
    </source>
</evidence>
<feature type="compositionally biased region" description="Acidic residues" evidence="7">
    <location>
        <begin position="414"/>
        <end position="430"/>
    </location>
</feature>
<dbReference type="EMBL" id="JAEAOA010001763">
    <property type="protein sequence ID" value="KAK3597881.1"/>
    <property type="molecule type" value="Genomic_DNA"/>
</dbReference>
<evidence type="ECO:0000256" key="5">
    <source>
        <dbReference type="ARBA" id="ARBA00023242"/>
    </source>
</evidence>
<dbReference type="Pfam" id="PF13299">
    <property type="entry name" value="CPSF100_C"/>
    <property type="match status" value="1"/>
</dbReference>
<dbReference type="InterPro" id="IPR035639">
    <property type="entry name" value="CPSF2_MBL"/>
</dbReference>
<dbReference type="FunFam" id="3.60.15.10:FF:000008">
    <property type="entry name" value="Cleavage and polyadenylation specificity factor subunit 2"/>
    <property type="match status" value="1"/>
</dbReference>
<feature type="region of interest" description="Disordered" evidence="7">
    <location>
        <begin position="647"/>
        <end position="672"/>
    </location>
</feature>
<dbReference type="AlphaFoldDB" id="A0AAE0STZ0"/>
<keyword evidence="3 6" id="KW-0507">mRNA processing</keyword>
<reference evidence="9" key="2">
    <citation type="journal article" date="2021" name="Genome Biol. Evol.">
        <title>Developing a high-quality reference genome for a parasitic bivalve with doubly uniparental inheritance (Bivalvia: Unionida).</title>
        <authorList>
            <person name="Smith C.H."/>
        </authorList>
    </citation>
    <scope>NUCLEOTIDE SEQUENCE</scope>
    <source>
        <strain evidence="9">CHS0354</strain>
        <tissue evidence="9">Mantle</tissue>
    </source>
</reference>
<dbReference type="InterPro" id="IPR027075">
    <property type="entry name" value="CPSF2"/>
</dbReference>
<dbReference type="SUPFAM" id="SSF56281">
    <property type="entry name" value="Metallo-hydrolase/oxidoreductase"/>
    <property type="match status" value="1"/>
</dbReference>
<dbReference type="InterPro" id="IPR011108">
    <property type="entry name" value="RMMBL"/>
</dbReference>
<evidence type="ECO:0000256" key="1">
    <source>
        <dbReference type="ARBA" id="ARBA00004123"/>
    </source>
</evidence>
<dbReference type="PANTHER" id="PTHR45922:SF1">
    <property type="entry name" value="CLEAVAGE AND POLYADENYLATION SPECIFICITY FACTOR SUBUNIT 2"/>
    <property type="match status" value="1"/>
</dbReference>
<dbReference type="GO" id="GO:0003723">
    <property type="term" value="F:RNA binding"/>
    <property type="evidence" value="ECO:0007669"/>
    <property type="project" value="UniProtKB-KW"/>
</dbReference>
<dbReference type="InterPro" id="IPR025069">
    <property type="entry name" value="Cpsf2_C"/>
</dbReference>
<evidence type="ECO:0000256" key="7">
    <source>
        <dbReference type="SAM" id="MobiDB-lite"/>
    </source>
</evidence>
<protein>
    <recommendedName>
        <fullName evidence="6">Cleavage and polyadenylation specificity factor subunit 2</fullName>
    </recommendedName>
    <alternativeName>
        <fullName evidence="6">Cleavage and polyadenylation specificity factor 100 kDa subunit</fullName>
    </alternativeName>
</protein>
<accession>A0AAE0STZ0</accession>
<dbReference type="CDD" id="cd16293">
    <property type="entry name" value="CPSF2-like_MBL-fold"/>
    <property type="match status" value="1"/>
</dbReference>
<comment type="caution">
    <text evidence="9">The sequence shown here is derived from an EMBL/GenBank/DDBJ whole genome shotgun (WGS) entry which is preliminary data.</text>
</comment>
<dbReference type="Pfam" id="PF10996">
    <property type="entry name" value="Beta-Casp"/>
    <property type="match status" value="1"/>
</dbReference>
<keyword evidence="5 6" id="KW-0539">Nucleus</keyword>
<reference evidence="9" key="3">
    <citation type="submission" date="2023-05" db="EMBL/GenBank/DDBJ databases">
        <authorList>
            <person name="Smith C.H."/>
        </authorList>
    </citation>
    <scope>NUCLEOTIDE SEQUENCE</scope>
    <source>
        <strain evidence="9">CHS0354</strain>
        <tissue evidence="9">Mantle</tissue>
    </source>
</reference>
<dbReference type="GO" id="GO:0005847">
    <property type="term" value="C:mRNA cleavage and polyadenylation specificity factor complex"/>
    <property type="evidence" value="ECO:0007669"/>
    <property type="project" value="InterPro"/>
</dbReference>
<feature type="compositionally biased region" description="Basic and acidic residues" evidence="7">
    <location>
        <begin position="399"/>
        <end position="412"/>
    </location>
</feature>
<dbReference type="Gene3D" id="3.60.15.10">
    <property type="entry name" value="Ribonuclease Z/Hydroxyacylglutathione hydrolase-like"/>
    <property type="match status" value="1"/>
</dbReference>
<reference evidence="9" key="1">
    <citation type="journal article" date="2021" name="Genome Biol. Evol.">
        <title>A High-Quality Reference Genome for a Parasitic Bivalve with Doubly Uniparental Inheritance (Bivalvia: Unionida).</title>
        <authorList>
            <person name="Smith C.H."/>
        </authorList>
    </citation>
    <scope>NUCLEOTIDE SEQUENCE</scope>
    <source>
        <strain evidence="9">CHS0354</strain>
    </source>
</reference>
<evidence type="ECO:0000313" key="9">
    <source>
        <dbReference type="EMBL" id="KAK3597881.1"/>
    </source>
</evidence>
<gene>
    <name evidence="9" type="ORF">CHS0354_029461</name>
</gene>
<dbReference type="Pfam" id="PF07521">
    <property type="entry name" value="RMMBL"/>
    <property type="match status" value="1"/>
</dbReference>
<comment type="similarity">
    <text evidence="2 6">Belongs to the metallo-beta-lactamase superfamily. RNA-metabolizing metallo-beta-lactamase-like family. CPSF2/YSH1 subfamily.</text>
</comment>
<organism evidence="9 10">
    <name type="scientific">Potamilus streckersoni</name>
    <dbReference type="NCBI Taxonomy" id="2493646"/>
    <lineage>
        <taxon>Eukaryota</taxon>
        <taxon>Metazoa</taxon>
        <taxon>Spiralia</taxon>
        <taxon>Lophotrochozoa</taxon>
        <taxon>Mollusca</taxon>
        <taxon>Bivalvia</taxon>
        <taxon>Autobranchia</taxon>
        <taxon>Heteroconchia</taxon>
        <taxon>Palaeoheterodonta</taxon>
        <taxon>Unionida</taxon>
        <taxon>Unionoidea</taxon>
        <taxon>Unionidae</taxon>
        <taxon>Ambleminae</taxon>
        <taxon>Lampsilini</taxon>
        <taxon>Potamilus</taxon>
    </lineage>
</organism>
<dbReference type="Pfam" id="PF16661">
    <property type="entry name" value="Lactamase_B_6"/>
    <property type="match status" value="1"/>
</dbReference>
<dbReference type="InterPro" id="IPR001279">
    <property type="entry name" value="Metallo-B-lactamas"/>
</dbReference>
<evidence type="ECO:0000313" key="10">
    <source>
        <dbReference type="Proteomes" id="UP001195483"/>
    </source>
</evidence>
<dbReference type="SMART" id="SM01027">
    <property type="entry name" value="Beta-Casp"/>
    <property type="match status" value="1"/>
</dbReference>
<keyword evidence="10" id="KW-1185">Reference proteome</keyword>
<proteinExistence type="inferred from homology"/>